<evidence type="ECO:0000256" key="1">
    <source>
        <dbReference type="SAM" id="Phobius"/>
    </source>
</evidence>
<feature type="transmembrane region" description="Helical" evidence="1">
    <location>
        <begin position="151"/>
        <end position="173"/>
    </location>
</feature>
<feature type="transmembrane region" description="Helical" evidence="1">
    <location>
        <begin position="90"/>
        <end position="108"/>
    </location>
</feature>
<feature type="transmembrane region" description="Helical" evidence="1">
    <location>
        <begin position="453"/>
        <end position="477"/>
    </location>
</feature>
<feature type="transmembrane region" description="Helical" evidence="1">
    <location>
        <begin position="193"/>
        <end position="213"/>
    </location>
</feature>
<feature type="non-terminal residue" evidence="2">
    <location>
        <position position="516"/>
    </location>
</feature>
<accession>A0A2N6LFY1</accession>
<feature type="transmembrane region" description="Helical" evidence="1">
    <location>
        <begin position="489"/>
        <end position="508"/>
    </location>
</feature>
<dbReference type="Proteomes" id="UP000235081">
    <property type="component" value="Unassembled WGS sequence"/>
</dbReference>
<feature type="transmembrane region" description="Helical" evidence="1">
    <location>
        <begin position="120"/>
        <end position="139"/>
    </location>
</feature>
<feature type="transmembrane region" description="Helical" evidence="1">
    <location>
        <begin position="341"/>
        <end position="360"/>
    </location>
</feature>
<dbReference type="EMBL" id="NMQE01000339">
    <property type="protein sequence ID" value="PMB22624.1"/>
    <property type="molecule type" value="Genomic_DNA"/>
</dbReference>
<feature type="transmembrane region" description="Helical" evidence="1">
    <location>
        <begin position="271"/>
        <end position="288"/>
    </location>
</feature>
<dbReference type="RefSeq" id="WP_146008673.1">
    <property type="nucleotide sequence ID" value="NZ_NMQE01000339.1"/>
</dbReference>
<feature type="transmembrane region" description="Helical" evidence="1">
    <location>
        <begin position="295"/>
        <end position="311"/>
    </location>
</feature>
<reference evidence="2 3" key="1">
    <citation type="submission" date="2017-07" db="EMBL/GenBank/DDBJ databases">
        <title>Genomes of Fischerella (Mastigocladus) sp. strains.</title>
        <authorList>
            <person name="Miller S.R."/>
        </authorList>
    </citation>
    <scope>NUCLEOTIDE SEQUENCE [LARGE SCALE GENOMIC DNA]</scope>
    <source>
        <strain evidence="2 3">CCMEE 5318</strain>
    </source>
</reference>
<gene>
    <name evidence="2" type="ORF">CEN46_11875</name>
</gene>
<feature type="transmembrane region" description="Helical" evidence="1">
    <location>
        <begin position="317"/>
        <end position="334"/>
    </location>
</feature>
<comment type="caution">
    <text evidence="2">The sequence shown here is derived from an EMBL/GenBank/DDBJ whole genome shotgun (WGS) entry which is preliminary data.</text>
</comment>
<keyword evidence="1" id="KW-1133">Transmembrane helix</keyword>
<evidence type="ECO:0000313" key="2">
    <source>
        <dbReference type="EMBL" id="PMB22624.1"/>
    </source>
</evidence>
<keyword evidence="1" id="KW-0472">Membrane</keyword>
<dbReference type="AlphaFoldDB" id="A0A2N6LFY1"/>
<proteinExistence type="predicted"/>
<keyword evidence="1" id="KW-0812">Transmembrane</keyword>
<evidence type="ECO:0008006" key="4">
    <source>
        <dbReference type="Google" id="ProtNLM"/>
    </source>
</evidence>
<protein>
    <recommendedName>
        <fullName evidence="4">O-antigen polymerase</fullName>
    </recommendedName>
</protein>
<organism evidence="2 3">
    <name type="scientific">Fischerella thermalis CCMEE 5318</name>
    <dbReference type="NCBI Taxonomy" id="2019666"/>
    <lineage>
        <taxon>Bacteria</taxon>
        <taxon>Bacillati</taxon>
        <taxon>Cyanobacteriota</taxon>
        <taxon>Cyanophyceae</taxon>
        <taxon>Nostocales</taxon>
        <taxon>Hapalosiphonaceae</taxon>
        <taxon>Fischerella</taxon>
    </lineage>
</organism>
<sequence>MAIRPIREPRAPLGAVLMRPIEWAHGRSLRLLEWFNQERWTLALTLLALVMANLVILFFFLQGQDNLAIAFVILLFAVMVVFLYVEIGIVLFLGTGAGLFVHSMYYALGSQGTQTGGRVITLALFTALMARALYEYVRMSPEERPRLSRPIIIVVLSFWAYYMVHIAYIYIFNFHQEPISSPEQVLGYGKSKIFRYHDYHAYWIALPVLYILLRDYQRFRRVLLGLGMVMMLGVVTLVWEYYAPLPQFWKVVFQLQAAGESLEGYRVRNPAALYLFLIGYFAAIYLLGYVRGYTTALLVVYITLATFGILITKNRILWAGVILILPFALLFKPPSALWRQLIIGVMLTVVFTALMLHPAINDSVTKIYSEALQRWERNSAFGGDPRNDGSYQFRVREKEAWDIRYANLSTMQKLFGAGLEAQYGFYVSLSDAGYRGSRFSKLYYEKTHMHFAWLARLLQIGIIGTALLALCFVVYFIRSIQAFLVASDPLLKGVILGIFGATVGLLSFDMLHTLLP</sequence>
<feature type="transmembrane region" description="Helical" evidence="1">
    <location>
        <begin position="67"/>
        <end position="85"/>
    </location>
</feature>
<feature type="transmembrane region" description="Helical" evidence="1">
    <location>
        <begin position="40"/>
        <end position="61"/>
    </location>
</feature>
<evidence type="ECO:0000313" key="3">
    <source>
        <dbReference type="Proteomes" id="UP000235081"/>
    </source>
</evidence>
<name>A0A2N6LFY1_9CYAN</name>
<feature type="transmembrane region" description="Helical" evidence="1">
    <location>
        <begin position="222"/>
        <end position="242"/>
    </location>
</feature>